<dbReference type="InterPro" id="IPR014748">
    <property type="entry name" value="Enoyl-CoA_hydra_C"/>
</dbReference>
<evidence type="ECO:0000256" key="8">
    <source>
        <dbReference type="RuleBase" id="RU003707"/>
    </source>
</evidence>
<evidence type="ECO:0000256" key="2">
    <source>
        <dbReference type="ARBA" id="ARBA00005254"/>
    </source>
</evidence>
<geneLocation type="plasmid" evidence="9">
    <name>unnamed</name>
</geneLocation>
<dbReference type="EMBL" id="CP041766">
    <property type="protein sequence ID" value="QDQ99511.1"/>
    <property type="molecule type" value="Genomic_DNA"/>
</dbReference>
<dbReference type="PANTHER" id="PTHR11941:SF169">
    <property type="entry name" value="(7AS)-7A-METHYL-1,5-DIOXO-2,3,5,6,7,7A-HEXAHYDRO-1H-INDENE-CARBOXYL-COA HYDROLASE"/>
    <property type="match status" value="1"/>
</dbReference>
<evidence type="ECO:0000256" key="7">
    <source>
        <dbReference type="ARBA" id="ARBA00023717"/>
    </source>
</evidence>
<name>A0A516XA18_9ACTN</name>
<dbReference type="PANTHER" id="PTHR11941">
    <property type="entry name" value="ENOYL-COA HYDRATASE-RELATED"/>
    <property type="match status" value="1"/>
</dbReference>
<dbReference type="Proteomes" id="UP000317344">
    <property type="component" value="Plasmid unnamed"/>
</dbReference>
<comment type="catalytic activity">
    <reaction evidence="6">
        <text>a (3S)-3-hydroxyacyl-CoA = a (2E)-enoyl-CoA + H2O</text>
        <dbReference type="Rhea" id="RHEA:16105"/>
        <dbReference type="ChEBI" id="CHEBI:15377"/>
        <dbReference type="ChEBI" id="CHEBI:57318"/>
        <dbReference type="ChEBI" id="CHEBI:58856"/>
        <dbReference type="EC" id="4.2.1.17"/>
    </reaction>
</comment>
<keyword evidence="5" id="KW-0456">Lyase</keyword>
<organism evidence="9 10">
    <name type="scientific">Tomitella fengzijianii</name>
    <dbReference type="NCBI Taxonomy" id="2597660"/>
    <lineage>
        <taxon>Bacteria</taxon>
        <taxon>Bacillati</taxon>
        <taxon>Actinomycetota</taxon>
        <taxon>Actinomycetes</taxon>
        <taxon>Mycobacteriales</taxon>
        <taxon>Tomitella</taxon>
    </lineage>
</organism>
<dbReference type="AlphaFoldDB" id="A0A516XA18"/>
<keyword evidence="10" id="KW-1185">Reference proteome</keyword>
<dbReference type="PROSITE" id="PS00166">
    <property type="entry name" value="ENOYL_COA_HYDRATASE"/>
    <property type="match status" value="1"/>
</dbReference>
<dbReference type="Gene3D" id="3.90.226.10">
    <property type="entry name" value="2-enoyl-CoA Hydratase, Chain A, domain 1"/>
    <property type="match status" value="1"/>
</dbReference>
<reference evidence="9 10" key="1">
    <citation type="submission" date="2019-07" db="EMBL/GenBank/DDBJ databases">
        <title>Tomitella cavernea sp. nov., an actinomycete isolated from soil.</title>
        <authorList>
            <person name="Cheng J."/>
        </authorList>
    </citation>
    <scope>NUCLEOTIDE SEQUENCE [LARGE SCALE GENOMIC DNA]</scope>
    <source>
        <strain evidence="9 10">HY188</strain>
        <plasmid evidence="9 10">unnamed</plasmid>
    </source>
</reference>
<proteinExistence type="inferred from homology"/>
<evidence type="ECO:0000256" key="4">
    <source>
        <dbReference type="ARBA" id="ARBA00023098"/>
    </source>
</evidence>
<keyword evidence="3" id="KW-0276">Fatty acid metabolism</keyword>
<sequence>MTVIEQQHDRILVIRLERPAKRNAIDRAMTDGIDAALNRLDDDPDLWCGVITGTAEVFSAGTDLSGGTDLTTERGGEYGLIRRERDTPLIAAVEGYALGGGFEAALACDAIVASSTAQFGLPETRRGLVATSGALFRAANALPPNVARELLISGRTLDADRAYVLGVVNEVTVAGCALDGALALAEDVCRSSPTAVRATLRALRAQAVDDDARGWAATENALAEVLASDDMKEGLAAFRDKHRPRWSGH</sequence>
<comment type="similarity">
    <text evidence="2 8">Belongs to the enoyl-CoA hydratase/isomerase family.</text>
</comment>
<dbReference type="KEGG" id="toy:FO059_18110"/>
<dbReference type="InterPro" id="IPR018376">
    <property type="entry name" value="Enoyl-CoA_hyd/isom_CS"/>
</dbReference>
<dbReference type="OrthoDB" id="4284283at2"/>
<comment type="catalytic activity">
    <reaction evidence="7">
        <text>a 4-saturated-(3S)-3-hydroxyacyl-CoA = a (3E)-enoyl-CoA + H2O</text>
        <dbReference type="Rhea" id="RHEA:20724"/>
        <dbReference type="ChEBI" id="CHEBI:15377"/>
        <dbReference type="ChEBI" id="CHEBI:58521"/>
        <dbReference type="ChEBI" id="CHEBI:137480"/>
        <dbReference type="EC" id="4.2.1.17"/>
    </reaction>
</comment>
<evidence type="ECO:0000256" key="1">
    <source>
        <dbReference type="ARBA" id="ARBA00002994"/>
    </source>
</evidence>
<dbReference type="Gene3D" id="1.10.12.10">
    <property type="entry name" value="Lyase 2-enoyl-coa Hydratase, Chain A, domain 2"/>
    <property type="match status" value="1"/>
</dbReference>
<reference evidence="9 10" key="2">
    <citation type="submission" date="2019-07" db="EMBL/GenBank/DDBJ databases">
        <authorList>
            <person name="Huang Y."/>
        </authorList>
    </citation>
    <scope>NUCLEOTIDE SEQUENCE [LARGE SCALE GENOMIC DNA]</scope>
    <source>
        <strain evidence="9 10">HY188</strain>
        <plasmid evidence="9 10">unnamed</plasmid>
    </source>
</reference>
<evidence type="ECO:0000256" key="5">
    <source>
        <dbReference type="ARBA" id="ARBA00023239"/>
    </source>
</evidence>
<accession>A0A516XA18</accession>
<gene>
    <name evidence="9" type="ORF">FO059_18110</name>
</gene>
<comment type="function">
    <text evidence="1">Could possibly oxidize fatty acids using specific components.</text>
</comment>
<evidence type="ECO:0000256" key="6">
    <source>
        <dbReference type="ARBA" id="ARBA00023709"/>
    </source>
</evidence>
<dbReference type="GO" id="GO:0006635">
    <property type="term" value="P:fatty acid beta-oxidation"/>
    <property type="evidence" value="ECO:0007669"/>
    <property type="project" value="TreeGrafter"/>
</dbReference>
<dbReference type="RefSeq" id="WP_143910914.1">
    <property type="nucleotide sequence ID" value="NZ_CP041766.1"/>
</dbReference>
<evidence type="ECO:0000313" key="10">
    <source>
        <dbReference type="Proteomes" id="UP000317344"/>
    </source>
</evidence>
<evidence type="ECO:0000256" key="3">
    <source>
        <dbReference type="ARBA" id="ARBA00022832"/>
    </source>
</evidence>
<dbReference type="InterPro" id="IPR001753">
    <property type="entry name" value="Enoyl-CoA_hydra/iso"/>
</dbReference>
<dbReference type="InterPro" id="IPR029045">
    <property type="entry name" value="ClpP/crotonase-like_dom_sf"/>
</dbReference>
<dbReference type="GO" id="GO:0004300">
    <property type="term" value="F:enoyl-CoA hydratase activity"/>
    <property type="evidence" value="ECO:0007669"/>
    <property type="project" value="UniProtKB-EC"/>
</dbReference>
<dbReference type="CDD" id="cd06558">
    <property type="entry name" value="crotonase-like"/>
    <property type="match status" value="1"/>
</dbReference>
<dbReference type="Pfam" id="PF00378">
    <property type="entry name" value="ECH_1"/>
    <property type="match status" value="1"/>
</dbReference>
<protein>
    <submittedName>
        <fullName evidence="9">Enoyl-CoA hydratase</fullName>
    </submittedName>
</protein>
<keyword evidence="4" id="KW-0443">Lipid metabolism</keyword>
<evidence type="ECO:0000313" key="9">
    <source>
        <dbReference type="EMBL" id="QDQ99511.1"/>
    </source>
</evidence>
<keyword evidence="9" id="KW-0614">Plasmid</keyword>
<dbReference type="SUPFAM" id="SSF52096">
    <property type="entry name" value="ClpP/crotonase"/>
    <property type="match status" value="1"/>
</dbReference>